<feature type="region of interest" description="Disordered" evidence="1">
    <location>
        <begin position="36"/>
        <end position="60"/>
    </location>
</feature>
<feature type="compositionally biased region" description="Basic and acidic residues" evidence="1">
    <location>
        <begin position="38"/>
        <end position="49"/>
    </location>
</feature>
<evidence type="ECO:0000313" key="3">
    <source>
        <dbReference type="EMBL" id="VUX64353.1"/>
    </source>
</evidence>
<keyword evidence="4" id="KW-1185">Reference proteome</keyword>
<organism evidence="3 4">
    <name type="scientific">Blautia wexlerae</name>
    <dbReference type="NCBI Taxonomy" id="418240"/>
    <lineage>
        <taxon>Bacteria</taxon>
        <taxon>Bacillati</taxon>
        <taxon>Bacillota</taxon>
        <taxon>Clostridia</taxon>
        <taxon>Lachnospirales</taxon>
        <taxon>Lachnospiraceae</taxon>
        <taxon>Blautia</taxon>
    </lineage>
</organism>
<dbReference type="RefSeq" id="WP_144136907.1">
    <property type="nucleotide sequence ID" value="NZ_CABHOF010000032.1"/>
</dbReference>
<dbReference type="Proteomes" id="UP000477285">
    <property type="component" value="Unassembled WGS sequence"/>
</dbReference>
<dbReference type="Proteomes" id="UP000366766">
    <property type="component" value="Unassembled WGS sequence"/>
</dbReference>
<feature type="compositionally biased region" description="Basic residues" evidence="1">
    <location>
        <begin position="50"/>
        <end position="60"/>
    </location>
</feature>
<proteinExistence type="predicted"/>
<gene>
    <name evidence="3" type="ORF">BWLFYP14_01360</name>
    <name evidence="2" type="ORF">GT728_01630</name>
</gene>
<sequence length="60" mass="6780">MENWYEKKWGIILGLTGRMLLALQSIYADSTAETTGEVNEKETADEKNHVHIGCRSRKGV</sequence>
<evidence type="ECO:0000313" key="5">
    <source>
        <dbReference type="Proteomes" id="UP000477285"/>
    </source>
</evidence>
<accession>A0A564WPF2</accession>
<evidence type="ECO:0000313" key="4">
    <source>
        <dbReference type="Proteomes" id="UP000366766"/>
    </source>
</evidence>
<evidence type="ECO:0000313" key="2">
    <source>
        <dbReference type="EMBL" id="MZL31933.1"/>
    </source>
</evidence>
<dbReference type="EMBL" id="WWVQ01000002">
    <property type="protein sequence ID" value="MZL31933.1"/>
    <property type="molecule type" value="Genomic_DNA"/>
</dbReference>
<reference evidence="3 4" key="2">
    <citation type="submission" date="2019-07" db="EMBL/GenBank/DDBJ databases">
        <authorList>
            <person name="Chang H.-W."/>
            <person name="Raman A."/>
            <person name="Venkatesh S."/>
            <person name="Gehrig J."/>
        </authorList>
    </citation>
    <scope>NUCLEOTIDE SEQUENCE [LARGE SCALE GENOMIC DNA]</scope>
    <source>
        <strain evidence="3">Blautia_wexlerae_LFYP_14</strain>
    </source>
</reference>
<reference evidence="2 5" key="1">
    <citation type="journal article" date="2019" name="Nat. Med.">
        <title>A library of human gut bacterial isolates paired with longitudinal multiomics data enables mechanistic microbiome research.</title>
        <authorList>
            <person name="Poyet M."/>
            <person name="Groussin M."/>
            <person name="Gibbons S.M."/>
            <person name="Avila-Pacheco J."/>
            <person name="Jiang X."/>
            <person name="Kearney S.M."/>
            <person name="Perrotta A.R."/>
            <person name="Berdy B."/>
            <person name="Zhao S."/>
            <person name="Lieberman T.D."/>
            <person name="Swanson P.K."/>
            <person name="Smith M."/>
            <person name="Roesemann S."/>
            <person name="Alexander J.E."/>
            <person name="Rich S.A."/>
            <person name="Livny J."/>
            <person name="Vlamakis H."/>
            <person name="Clish C."/>
            <person name="Bullock K."/>
            <person name="Deik A."/>
            <person name="Scott J."/>
            <person name="Pierce K.A."/>
            <person name="Xavier R.J."/>
            <person name="Alm E.J."/>
        </authorList>
    </citation>
    <scope>NUCLEOTIDE SEQUENCE [LARGE SCALE GENOMIC DNA]</scope>
    <source>
        <strain evidence="2 5">BIOML-A1</strain>
    </source>
</reference>
<evidence type="ECO:0000256" key="1">
    <source>
        <dbReference type="SAM" id="MobiDB-lite"/>
    </source>
</evidence>
<protein>
    <submittedName>
        <fullName evidence="3">Uncharacterized protein</fullName>
    </submittedName>
</protein>
<name>A0A564WPF2_9FIRM</name>
<dbReference type="AlphaFoldDB" id="A0A564WPF2"/>
<dbReference type="EMBL" id="CABHOF010000032">
    <property type="protein sequence ID" value="VUX64353.1"/>
    <property type="molecule type" value="Genomic_DNA"/>
</dbReference>